<dbReference type="AlphaFoldDB" id="A0A7T7MBI9"/>
<keyword evidence="4 6" id="KW-0786">Thiamine pyrophosphate</keyword>
<dbReference type="Pfam" id="PF16582">
    <property type="entry name" value="TPP_enzyme_M_2"/>
    <property type="match status" value="1"/>
</dbReference>
<dbReference type="GO" id="GO:0030976">
    <property type="term" value="F:thiamine pyrophosphate binding"/>
    <property type="evidence" value="ECO:0007669"/>
    <property type="project" value="UniProtKB-UniRule"/>
</dbReference>
<dbReference type="HAMAP" id="MF_01659">
    <property type="entry name" value="MenD"/>
    <property type="match status" value="1"/>
</dbReference>
<dbReference type="InterPro" id="IPR012001">
    <property type="entry name" value="Thiamin_PyroP_enz_TPP-bd_dom"/>
</dbReference>
<keyword evidence="1 6" id="KW-0808">Transferase</keyword>
<feature type="compositionally biased region" description="Low complexity" evidence="7">
    <location>
        <begin position="241"/>
        <end position="254"/>
    </location>
</feature>
<evidence type="ECO:0000256" key="1">
    <source>
        <dbReference type="ARBA" id="ARBA00022679"/>
    </source>
</evidence>
<evidence type="ECO:0000256" key="5">
    <source>
        <dbReference type="ARBA" id="ARBA00023211"/>
    </source>
</evidence>
<evidence type="ECO:0000256" key="3">
    <source>
        <dbReference type="ARBA" id="ARBA00022842"/>
    </source>
</evidence>
<comment type="cofactor">
    <cofactor evidence="6">
        <name>Mg(2+)</name>
        <dbReference type="ChEBI" id="CHEBI:18420"/>
    </cofactor>
    <cofactor evidence="6">
        <name>Mn(2+)</name>
        <dbReference type="ChEBI" id="CHEBI:29035"/>
    </cofactor>
</comment>
<dbReference type="GO" id="GO:0070204">
    <property type="term" value="F:2-succinyl-5-enolpyruvyl-6-hydroxy-3-cyclohexene-1-carboxylic-acid synthase activity"/>
    <property type="evidence" value="ECO:0007669"/>
    <property type="project" value="UniProtKB-UniRule"/>
</dbReference>
<reference evidence="11 12" key="1">
    <citation type="submission" date="2020-12" db="EMBL/GenBank/DDBJ databases">
        <authorList>
            <person name="Zhou J."/>
        </authorList>
    </citation>
    <scope>NUCLEOTIDE SEQUENCE [LARGE SCALE GENOMIC DNA]</scope>
    <source>
        <strain evidence="11 12">CCUG 61299</strain>
    </source>
</reference>
<name>A0A7T7MBI9_9ACTO</name>
<dbReference type="EC" id="2.2.1.9" evidence="6"/>
<dbReference type="Pfam" id="PF02775">
    <property type="entry name" value="TPP_enzyme_C"/>
    <property type="match status" value="1"/>
</dbReference>
<keyword evidence="5 6" id="KW-0464">Manganese</keyword>
<evidence type="ECO:0000259" key="9">
    <source>
        <dbReference type="Pfam" id="PF02776"/>
    </source>
</evidence>
<feature type="compositionally biased region" description="Low complexity" evidence="7">
    <location>
        <begin position="209"/>
        <end position="221"/>
    </location>
</feature>
<dbReference type="UniPathway" id="UPA01057">
    <property type="reaction ID" value="UER00164"/>
</dbReference>
<comment type="subunit">
    <text evidence="6">Homodimer.</text>
</comment>
<dbReference type="CDD" id="cd07037">
    <property type="entry name" value="TPP_PYR_MenD"/>
    <property type="match status" value="1"/>
</dbReference>
<organism evidence="11 12">
    <name type="scientific">Actinomyces weissii</name>
    <dbReference type="NCBI Taxonomy" id="675090"/>
    <lineage>
        <taxon>Bacteria</taxon>
        <taxon>Bacillati</taxon>
        <taxon>Actinomycetota</taxon>
        <taxon>Actinomycetes</taxon>
        <taxon>Actinomycetales</taxon>
        <taxon>Actinomycetaceae</taxon>
        <taxon>Actinomyces</taxon>
    </lineage>
</organism>
<dbReference type="PANTHER" id="PTHR42916">
    <property type="entry name" value="2-SUCCINYL-5-ENOLPYRUVYL-6-HYDROXY-3-CYCLOHEXENE-1-CARBOXYLATE SYNTHASE"/>
    <property type="match status" value="1"/>
</dbReference>
<keyword evidence="12" id="KW-1185">Reference proteome</keyword>
<gene>
    <name evidence="6" type="primary">menD</name>
    <name evidence="11" type="ORF">JG540_08400</name>
</gene>
<dbReference type="SUPFAM" id="SSF52518">
    <property type="entry name" value="Thiamin diphosphate-binding fold (THDP-binding)"/>
    <property type="match status" value="2"/>
</dbReference>
<evidence type="ECO:0000259" key="8">
    <source>
        <dbReference type="Pfam" id="PF02775"/>
    </source>
</evidence>
<dbReference type="PANTHER" id="PTHR42916:SF1">
    <property type="entry name" value="PROTEIN PHYLLO, CHLOROPLASTIC"/>
    <property type="match status" value="1"/>
</dbReference>
<dbReference type="GO" id="GO:0009234">
    <property type="term" value="P:menaquinone biosynthetic process"/>
    <property type="evidence" value="ECO:0007669"/>
    <property type="project" value="UniProtKB-UniRule"/>
</dbReference>
<dbReference type="InterPro" id="IPR029061">
    <property type="entry name" value="THDP-binding"/>
</dbReference>
<evidence type="ECO:0000259" key="10">
    <source>
        <dbReference type="Pfam" id="PF16582"/>
    </source>
</evidence>
<comment type="catalytic activity">
    <reaction evidence="6">
        <text>isochorismate + 2-oxoglutarate + H(+) = 5-enolpyruvoyl-6-hydroxy-2-succinyl-cyclohex-3-ene-1-carboxylate + CO2</text>
        <dbReference type="Rhea" id="RHEA:25593"/>
        <dbReference type="ChEBI" id="CHEBI:15378"/>
        <dbReference type="ChEBI" id="CHEBI:16526"/>
        <dbReference type="ChEBI" id="CHEBI:16810"/>
        <dbReference type="ChEBI" id="CHEBI:29780"/>
        <dbReference type="ChEBI" id="CHEBI:58818"/>
        <dbReference type="EC" id="2.2.1.9"/>
    </reaction>
</comment>
<dbReference type="Gene3D" id="3.40.50.970">
    <property type="match status" value="2"/>
</dbReference>
<keyword evidence="3 6" id="KW-0460">Magnesium</keyword>
<dbReference type="UniPathway" id="UPA00079"/>
<proteinExistence type="inferred from homology"/>
<comment type="function">
    <text evidence="6">Catalyzes the thiamine diphosphate-dependent decarboxylation of 2-oxoglutarate and the subsequent addition of the resulting succinic semialdehyde-thiamine pyrophosphate anion to isochorismate to yield 2-succinyl-5-enolpyruvyl-6-hydroxy-3-cyclohexene-1-carboxylate (SEPHCHC).</text>
</comment>
<feature type="domain" description="Thiamine pyrophosphate enzyme N-terminal TPP-binding" evidence="9">
    <location>
        <begin position="20"/>
        <end position="140"/>
    </location>
</feature>
<sequence length="656" mass="66146">MPAPAAAPGPQAPQPPSVQAAQALVQGLVDQGVRHVVLAPGSRSAPLVPALLAAEAAGRLRLRVVLDERSAAFTALGMARAELQHNRRRAAAVVTTSGTAVANLHPAVAEADAAGIPLLVISADRPHELVGTGANQTTEQTRIFGDALRAHVDLPADLLQDLGPQAGSRALAGQVHRALAAACGTLSNDPGPAQVNIRFRPPLAPTPDAGGRAPASAVGAPAPVPAPDADGRVPASAVTGLAHSQQPAQALAASAATVPGPLMPSCPGPDVPPHPTPAPVPLVPSCPGLAASRHPAHPTPPDGAPRRGLVIAGDSVDATGTHARALAEHLGWPLLAEPSSGARAGANALTRYAELLNHASGAALAAQAEHLVVFGHPSLTRPVSALLARNDLPIDVVTSTARWTDVAGTASRVLPTALLSGHQPPTDAAQAGAAQVAAALGLGPAPADWLPSWQQAVAELPPLPEPPAASRLSADAVATAVWDAACADLTAPGDAPRPRLVLGSSMTIRRLDRLAVPPAGVAPHPLANRGLAGIDGTLATAVGVAVASGGPVRVLLGDLSFLHDAMSLNRGVLEQQVDLQVVVLDDAGGAIFSSLEYPAVTPAADFARCFTTPQATDIAALGRALGAVVHQPATTEELRELLSRPIEGLSLLYIRL</sequence>
<dbReference type="Pfam" id="PF02776">
    <property type="entry name" value="TPP_enzyme_N"/>
    <property type="match status" value="1"/>
</dbReference>
<accession>A0A7T7MBI9</accession>
<dbReference type="Proteomes" id="UP000595895">
    <property type="component" value="Chromosome"/>
</dbReference>
<comment type="pathway">
    <text evidence="6">Quinol/quinone metabolism; 1,4-dihydroxy-2-naphthoate biosynthesis; 1,4-dihydroxy-2-naphthoate from chorismate: step 2/7.</text>
</comment>
<dbReference type="InterPro" id="IPR032264">
    <property type="entry name" value="MenD_middle"/>
</dbReference>
<dbReference type="EMBL" id="CP066802">
    <property type="protein sequence ID" value="QQM68437.1"/>
    <property type="molecule type" value="Genomic_DNA"/>
</dbReference>
<dbReference type="GO" id="GO:0030145">
    <property type="term" value="F:manganese ion binding"/>
    <property type="evidence" value="ECO:0007669"/>
    <property type="project" value="UniProtKB-UniRule"/>
</dbReference>
<evidence type="ECO:0000256" key="7">
    <source>
        <dbReference type="SAM" id="MobiDB-lite"/>
    </source>
</evidence>
<feature type="domain" description="Thiamine pyrophosphate enzyme TPP-binding" evidence="8">
    <location>
        <begin position="526"/>
        <end position="646"/>
    </location>
</feature>
<dbReference type="Gene3D" id="3.40.50.1220">
    <property type="entry name" value="TPP-binding domain"/>
    <property type="match status" value="1"/>
</dbReference>
<evidence type="ECO:0000256" key="6">
    <source>
        <dbReference type="HAMAP-Rule" id="MF_01659"/>
    </source>
</evidence>
<evidence type="ECO:0000313" key="12">
    <source>
        <dbReference type="Proteomes" id="UP000595895"/>
    </source>
</evidence>
<keyword evidence="6" id="KW-0474">Menaquinone biosynthesis</keyword>
<comment type="pathway">
    <text evidence="6">Quinol/quinone metabolism; menaquinone biosynthesis.</text>
</comment>
<keyword evidence="2 6" id="KW-0479">Metal-binding</keyword>
<comment type="similarity">
    <text evidence="6">Belongs to the TPP enzyme family. MenD subfamily.</text>
</comment>
<comment type="cofactor">
    <cofactor evidence="6">
        <name>thiamine diphosphate</name>
        <dbReference type="ChEBI" id="CHEBI:58937"/>
    </cofactor>
    <text evidence="6">Binds 1 thiamine pyrophosphate per subunit.</text>
</comment>
<dbReference type="KEGG" id="awe:JG540_08400"/>
<dbReference type="GO" id="GO:0000287">
    <property type="term" value="F:magnesium ion binding"/>
    <property type="evidence" value="ECO:0007669"/>
    <property type="project" value="UniProtKB-UniRule"/>
</dbReference>
<dbReference type="InterPro" id="IPR004433">
    <property type="entry name" value="MenaQ_synth_MenD"/>
</dbReference>
<feature type="region of interest" description="Disordered" evidence="7">
    <location>
        <begin position="190"/>
        <end position="254"/>
    </location>
</feature>
<feature type="domain" description="Menaquinone biosynthesis protein MenD middle" evidence="10">
    <location>
        <begin position="306"/>
        <end position="376"/>
    </location>
</feature>
<evidence type="ECO:0000256" key="4">
    <source>
        <dbReference type="ARBA" id="ARBA00023052"/>
    </source>
</evidence>
<dbReference type="InterPro" id="IPR011766">
    <property type="entry name" value="TPP_enzyme_TPP-bd"/>
</dbReference>
<evidence type="ECO:0000313" key="11">
    <source>
        <dbReference type="EMBL" id="QQM68437.1"/>
    </source>
</evidence>
<evidence type="ECO:0000256" key="2">
    <source>
        <dbReference type="ARBA" id="ARBA00022723"/>
    </source>
</evidence>
<protein>
    <recommendedName>
        <fullName evidence="6">2-succinyl-5-enolpyruvyl-6-hydroxy-3-cyclohexene-1-carboxylate synthase</fullName>
        <shortName evidence="6">SEPHCHC synthase</shortName>
        <ecNumber evidence="6">2.2.1.9</ecNumber>
    </recommendedName>
    <alternativeName>
        <fullName evidence="6">Menaquinone biosynthesis protein MenD</fullName>
    </alternativeName>
</protein>